<dbReference type="InterPro" id="IPR027469">
    <property type="entry name" value="Cation_efflux_TMD_sf"/>
</dbReference>
<dbReference type="Proteomes" id="UP000068447">
    <property type="component" value="Chromosome"/>
</dbReference>
<evidence type="ECO:0000313" key="12">
    <source>
        <dbReference type="EMBL" id="ALS98875.1"/>
    </source>
</evidence>
<feature type="domain" description="Cation efflux protein transmembrane" evidence="10">
    <location>
        <begin position="18"/>
        <end position="201"/>
    </location>
</feature>
<dbReference type="SUPFAM" id="SSF160240">
    <property type="entry name" value="Cation efflux protein cytoplasmic domain-like"/>
    <property type="match status" value="1"/>
</dbReference>
<dbReference type="Pfam" id="PF01545">
    <property type="entry name" value="Cation_efflux"/>
    <property type="match status" value="1"/>
</dbReference>
<keyword evidence="3" id="KW-0813">Transport</keyword>
<evidence type="ECO:0000259" key="10">
    <source>
        <dbReference type="Pfam" id="PF01545"/>
    </source>
</evidence>
<evidence type="ECO:0000256" key="1">
    <source>
        <dbReference type="ARBA" id="ARBA00004141"/>
    </source>
</evidence>
<feature type="transmembrane region" description="Helical" evidence="9">
    <location>
        <begin position="180"/>
        <end position="198"/>
    </location>
</feature>
<feature type="transmembrane region" description="Helical" evidence="9">
    <location>
        <begin position="81"/>
        <end position="101"/>
    </location>
</feature>
<dbReference type="Gene3D" id="1.20.1510.10">
    <property type="entry name" value="Cation efflux protein transmembrane domain"/>
    <property type="match status" value="1"/>
</dbReference>
<evidence type="ECO:0000259" key="11">
    <source>
        <dbReference type="Pfam" id="PF16916"/>
    </source>
</evidence>
<keyword evidence="5" id="KW-0864">Zinc transport</keyword>
<feature type="transmembrane region" description="Helical" evidence="9">
    <location>
        <begin position="113"/>
        <end position="135"/>
    </location>
</feature>
<evidence type="ECO:0000256" key="7">
    <source>
        <dbReference type="ARBA" id="ARBA00023065"/>
    </source>
</evidence>
<protein>
    <recommendedName>
        <fullName evidence="14">Cobalt transporter</fullName>
    </recommendedName>
</protein>
<evidence type="ECO:0000256" key="2">
    <source>
        <dbReference type="ARBA" id="ARBA00008873"/>
    </source>
</evidence>
<dbReference type="PANTHER" id="PTHR11562:SF17">
    <property type="entry name" value="RE54080P-RELATED"/>
    <property type="match status" value="1"/>
</dbReference>
<comment type="subcellular location">
    <subcellularLocation>
        <location evidence="1">Membrane</location>
        <topology evidence="1">Multi-pass membrane protein</topology>
    </subcellularLocation>
</comment>
<dbReference type="AlphaFoldDB" id="A0A0U2QMY3"/>
<evidence type="ECO:0008006" key="14">
    <source>
        <dbReference type="Google" id="ProtNLM"/>
    </source>
</evidence>
<keyword evidence="4 9" id="KW-0812">Transmembrane</keyword>
<comment type="similarity">
    <text evidence="2">Belongs to the cation diffusion facilitator (CDF) transporter (TC 2.A.4) family. SLC30A subfamily.</text>
</comment>
<dbReference type="InterPro" id="IPR002524">
    <property type="entry name" value="Cation_efflux"/>
</dbReference>
<dbReference type="NCBIfam" id="TIGR01297">
    <property type="entry name" value="CDF"/>
    <property type="match status" value="1"/>
</dbReference>
<keyword evidence="6 9" id="KW-1133">Transmembrane helix</keyword>
<evidence type="ECO:0000256" key="6">
    <source>
        <dbReference type="ARBA" id="ARBA00022989"/>
    </source>
</evidence>
<dbReference type="InterPro" id="IPR050681">
    <property type="entry name" value="CDF/SLC30A"/>
</dbReference>
<proteinExistence type="inferred from homology"/>
<dbReference type="InterPro" id="IPR027470">
    <property type="entry name" value="Cation_efflux_CTD"/>
</dbReference>
<evidence type="ECO:0000256" key="5">
    <source>
        <dbReference type="ARBA" id="ARBA00022906"/>
    </source>
</evidence>
<organism evidence="12 13">
    <name type="scientific">Lacimicrobium alkaliphilum</name>
    <dbReference type="NCBI Taxonomy" id="1526571"/>
    <lineage>
        <taxon>Bacteria</taxon>
        <taxon>Pseudomonadati</taxon>
        <taxon>Pseudomonadota</taxon>
        <taxon>Gammaproteobacteria</taxon>
        <taxon>Alteromonadales</taxon>
        <taxon>Alteromonadaceae</taxon>
        <taxon>Lacimicrobium</taxon>
    </lineage>
</organism>
<dbReference type="GO" id="GO:0005886">
    <property type="term" value="C:plasma membrane"/>
    <property type="evidence" value="ECO:0007669"/>
    <property type="project" value="TreeGrafter"/>
</dbReference>
<keyword evidence="8 9" id="KW-0472">Membrane</keyword>
<dbReference type="KEGG" id="lal:AT746_11730"/>
<feature type="transmembrane region" description="Helical" evidence="9">
    <location>
        <begin position="156"/>
        <end position="174"/>
    </location>
</feature>
<keyword evidence="5" id="KW-0862">Zinc</keyword>
<dbReference type="PANTHER" id="PTHR11562">
    <property type="entry name" value="CATION EFFLUX PROTEIN/ ZINC TRANSPORTER"/>
    <property type="match status" value="1"/>
</dbReference>
<gene>
    <name evidence="12" type="ORF">AT746_11730</name>
</gene>
<dbReference type="InterPro" id="IPR058533">
    <property type="entry name" value="Cation_efflux_TM"/>
</dbReference>
<keyword evidence="13" id="KW-1185">Reference proteome</keyword>
<dbReference type="SUPFAM" id="SSF161111">
    <property type="entry name" value="Cation efflux protein transmembrane domain-like"/>
    <property type="match status" value="1"/>
</dbReference>
<reference evidence="12 13" key="1">
    <citation type="submission" date="2015-12" db="EMBL/GenBank/DDBJ databases">
        <title>Complete genome of Lacimicrobium alkaliphilum KCTC 32984.</title>
        <authorList>
            <person name="Kim S.-G."/>
            <person name="Lee Y.-J."/>
        </authorList>
    </citation>
    <scope>NUCLEOTIDE SEQUENCE [LARGE SCALE GENOMIC DNA]</scope>
    <source>
        <strain evidence="12 13">YelD216</strain>
    </source>
</reference>
<dbReference type="Pfam" id="PF16916">
    <property type="entry name" value="ZT_dimer"/>
    <property type="match status" value="1"/>
</dbReference>
<evidence type="ECO:0000256" key="4">
    <source>
        <dbReference type="ARBA" id="ARBA00022692"/>
    </source>
</evidence>
<feature type="transmembrane region" description="Helical" evidence="9">
    <location>
        <begin position="16"/>
        <end position="36"/>
    </location>
</feature>
<dbReference type="RefSeq" id="WP_062480531.1">
    <property type="nucleotide sequence ID" value="NZ_CP013650.1"/>
</dbReference>
<sequence length="295" mass="32924">MHDHHHHHHTPPQDRIATAFFLNLGFSIIEFIGGLLTNSTAIMADAVHDLGDALSIGLAWLASKLSDKPADHHFTYGFKRLSLLSAVLNGVVLIGGTIWVLSEAIPRLWAPEMPHASGMFALSLLGIGVNGYAAWKLHGGKTQNEKILNWHLLEDMFGWVAVLIVSLIMMLVEWPILDPILAIGFSLFILVNVLRHTYTSMGLFLQRTPDPELLKKIRHTLLDLDSVNDAHHLHLWSLDGEKHVLTVHLVSEAPLTAMQYQQLKQQVSDSLADFELAHTTIEIELPEEACRDISH</sequence>
<dbReference type="STRING" id="1526571.AT746_11730"/>
<dbReference type="GO" id="GO:0005385">
    <property type="term" value="F:zinc ion transmembrane transporter activity"/>
    <property type="evidence" value="ECO:0007669"/>
    <property type="project" value="TreeGrafter"/>
</dbReference>
<dbReference type="OrthoDB" id="9809646at2"/>
<evidence type="ECO:0000256" key="8">
    <source>
        <dbReference type="ARBA" id="ARBA00023136"/>
    </source>
</evidence>
<feature type="domain" description="Cation efflux protein cytoplasmic" evidence="11">
    <location>
        <begin position="209"/>
        <end position="284"/>
    </location>
</feature>
<evidence type="ECO:0000256" key="3">
    <source>
        <dbReference type="ARBA" id="ARBA00022448"/>
    </source>
</evidence>
<evidence type="ECO:0000313" key="13">
    <source>
        <dbReference type="Proteomes" id="UP000068447"/>
    </source>
</evidence>
<evidence type="ECO:0000256" key="9">
    <source>
        <dbReference type="SAM" id="Phobius"/>
    </source>
</evidence>
<dbReference type="InterPro" id="IPR036837">
    <property type="entry name" value="Cation_efflux_CTD_sf"/>
</dbReference>
<name>A0A0U2QMY3_9ALTE</name>
<dbReference type="EMBL" id="CP013650">
    <property type="protein sequence ID" value="ALS98875.1"/>
    <property type="molecule type" value="Genomic_DNA"/>
</dbReference>
<keyword evidence="7" id="KW-0406">Ion transport</keyword>
<accession>A0A0U2QMY3</accession>